<dbReference type="GO" id="GO:0071013">
    <property type="term" value="C:catalytic step 2 spliceosome"/>
    <property type="evidence" value="ECO:0007669"/>
    <property type="project" value="TreeGrafter"/>
</dbReference>
<dbReference type="SUPFAM" id="SSF48371">
    <property type="entry name" value="ARM repeat"/>
    <property type="match status" value="1"/>
</dbReference>
<dbReference type="GO" id="GO:0000398">
    <property type="term" value="P:mRNA splicing, via spliceosome"/>
    <property type="evidence" value="ECO:0007669"/>
    <property type="project" value="TreeGrafter"/>
</dbReference>
<evidence type="ECO:0000313" key="8">
    <source>
        <dbReference type="EMBL" id="CAD9119223.1"/>
    </source>
</evidence>
<evidence type="ECO:0000256" key="1">
    <source>
        <dbReference type="ARBA" id="ARBA00004123"/>
    </source>
</evidence>
<dbReference type="InterPro" id="IPR003890">
    <property type="entry name" value="MIF4G-like_typ-3"/>
</dbReference>
<proteinExistence type="inferred from homology"/>
<dbReference type="Pfam" id="PF02847">
    <property type="entry name" value="MA3"/>
    <property type="match status" value="1"/>
</dbReference>
<comment type="subcellular location">
    <subcellularLocation>
        <location evidence="1">Nucleus</location>
    </subcellularLocation>
</comment>
<reference evidence="8" key="1">
    <citation type="submission" date="2021-01" db="EMBL/GenBank/DDBJ databases">
        <authorList>
            <person name="Corre E."/>
            <person name="Pelletier E."/>
            <person name="Niang G."/>
            <person name="Scheremetjew M."/>
            <person name="Finn R."/>
            <person name="Kale V."/>
            <person name="Holt S."/>
            <person name="Cochrane G."/>
            <person name="Meng A."/>
            <person name="Brown T."/>
            <person name="Cohen L."/>
        </authorList>
    </citation>
    <scope>NUCLEOTIDE SEQUENCE</scope>
    <source>
        <strain evidence="8">CCAP 1951/1</strain>
    </source>
</reference>
<evidence type="ECO:0000256" key="5">
    <source>
        <dbReference type="ARBA" id="ARBA00023242"/>
    </source>
</evidence>
<evidence type="ECO:0000256" key="6">
    <source>
        <dbReference type="SAM" id="MobiDB-lite"/>
    </source>
</evidence>
<dbReference type="AlphaFoldDB" id="A0A7S1M1I0"/>
<dbReference type="PANTHER" id="PTHR18034">
    <property type="entry name" value="CELL CYCLE CONTROL PROTEIN CWF22-RELATED"/>
    <property type="match status" value="1"/>
</dbReference>
<dbReference type="GO" id="GO:0003723">
    <property type="term" value="F:RNA binding"/>
    <property type="evidence" value="ECO:0007669"/>
    <property type="project" value="InterPro"/>
</dbReference>
<evidence type="ECO:0000256" key="2">
    <source>
        <dbReference type="ARBA" id="ARBA00006856"/>
    </source>
</evidence>
<dbReference type="PROSITE" id="PS51366">
    <property type="entry name" value="MI"/>
    <property type="match status" value="1"/>
</dbReference>
<organism evidence="8">
    <name type="scientific">Neobodo designis</name>
    <name type="common">Flagellated protozoan</name>
    <name type="synonym">Bodo designis</name>
    <dbReference type="NCBI Taxonomy" id="312471"/>
    <lineage>
        <taxon>Eukaryota</taxon>
        <taxon>Discoba</taxon>
        <taxon>Euglenozoa</taxon>
        <taxon>Kinetoplastea</taxon>
        <taxon>Metakinetoplastina</taxon>
        <taxon>Neobodonida</taxon>
        <taxon>Neobodo</taxon>
    </lineage>
</organism>
<evidence type="ECO:0000256" key="4">
    <source>
        <dbReference type="ARBA" id="ARBA00023187"/>
    </source>
</evidence>
<dbReference type="EMBL" id="HBGF01024795">
    <property type="protein sequence ID" value="CAD9119223.1"/>
    <property type="molecule type" value="Transcribed_RNA"/>
</dbReference>
<dbReference type="PANTHER" id="PTHR18034:SF3">
    <property type="entry name" value="PRE-MRNA-SPLICING FACTOR CWC22 HOMOLOG"/>
    <property type="match status" value="1"/>
</dbReference>
<feature type="region of interest" description="Disordered" evidence="6">
    <location>
        <begin position="296"/>
        <end position="321"/>
    </location>
</feature>
<keyword evidence="3" id="KW-0507">mRNA processing</keyword>
<evidence type="ECO:0000256" key="3">
    <source>
        <dbReference type="ARBA" id="ARBA00022664"/>
    </source>
</evidence>
<keyword evidence="5" id="KW-0539">Nucleus</keyword>
<keyword evidence="4" id="KW-0508">mRNA splicing</keyword>
<feature type="domain" description="MI" evidence="7">
    <location>
        <begin position="330"/>
        <end position="445"/>
    </location>
</feature>
<dbReference type="InterPro" id="IPR003891">
    <property type="entry name" value="Initiation_fac_eIF4g_MI"/>
</dbReference>
<gene>
    <name evidence="8" type="ORF">NDES1114_LOCUS16433</name>
</gene>
<evidence type="ECO:0000259" key="7">
    <source>
        <dbReference type="PROSITE" id="PS51366"/>
    </source>
</evidence>
<dbReference type="InterPro" id="IPR016024">
    <property type="entry name" value="ARM-type_fold"/>
</dbReference>
<comment type="similarity">
    <text evidence="2">Belongs to the CWC22 family.</text>
</comment>
<name>A0A7S1M1I0_NEODS</name>
<feature type="compositionally biased region" description="Acidic residues" evidence="6">
    <location>
        <begin position="305"/>
        <end position="321"/>
    </location>
</feature>
<dbReference type="Gene3D" id="1.25.40.180">
    <property type="match status" value="1"/>
</dbReference>
<accession>A0A7S1M1I0</accession>
<dbReference type="InterPro" id="IPR050781">
    <property type="entry name" value="CWC22_splicing_factor"/>
</dbReference>
<dbReference type="SMART" id="SM00543">
    <property type="entry name" value="MIF4G"/>
    <property type="match status" value="1"/>
</dbReference>
<protein>
    <recommendedName>
        <fullName evidence="7">MI domain-containing protein</fullName>
    </recommendedName>
</protein>
<sequence>MARAGVYVPPFRRAQLDAAEASAPDPVNQQSSFQREYWDALKKTFMGTVNRATRTNVRAVAIEVLRENVVKGRGLFCRAAMRAQNHSPELTPVLAALVSYVNWKLPVVGELLVRRLVFQFKRCYKRQDVLGMSNAARFLTHLVNQRVQHELLVLKILATLLCNGTPTADDVQVAAAVFREGFKFLEQENPAAFHFLLEPIRDLVGGGALDLKSECTLEGLLAAVRKWQEEREKQDVVPADLDIVPFGEQVTHAVDLDEETDPENKLDLFVFDPEFDKHDEDYEALKVDLIGAEAEAPEAPAIPTTDDDLQNENVTEDTDDSVVDASEVSAQRKAIFLIFKSSIRAEEMAHKLLKQVTPGRESIVVTMIFDAATRERTYNAVYGALSDMLCRAGSRFQHHFERYFGEFFEHVDDSDSKTIDVTARLYACLLRSGSVHWRVLGCVRLDEASTTPSSRKFIRVLFQELGESMTVSSLREALSDAETRPFVSGLFPTDNDEAMEFAINFFEVISRTGVDLRPLTANLRRLHGERASRMGKRERED</sequence>